<reference evidence="2 3" key="1">
    <citation type="submission" date="2023-08" db="EMBL/GenBank/DDBJ databases">
        <title>A Necator americanus chromosomal reference genome.</title>
        <authorList>
            <person name="Ilik V."/>
            <person name="Petrzelkova K.J."/>
            <person name="Pardy F."/>
            <person name="Fuh T."/>
            <person name="Niatou-Singa F.S."/>
            <person name="Gouil Q."/>
            <person name="Baker L."/>
            <person name="Ritchie M.E."/>
            <person name="Jex A.R."/>
            <person name="Gazzola D."/>
            <person name="Li H."/>
            <person name="Toshio Fujiwara R."/>
            <person name="Zhan B."/>
            <person name="Aroian R.V."/>
            <person name="Pafco B."/>
            <person name="Schwarz E.M."/>
        </authorList>
    </citation>
    <scope>NUCLEOTIDE SEQUENCE [LARGE SCALE GENOMIC DNA]</scope>
    <source>
        <strain evidence="2 3">Aroian</strain>
        <tissue evidence="2">Whole animal</tissue>
    </source>
</reference>
<sequence length="654" mass="71615">MLTTSILVLAFCVDFITCFPQDALIGVRFDHPESRESEKEPLIGLHHSDEESDTSHELIAIAPKLQEKAVSPLHRELPIKGRSAGFCVDKRQFYESHCMSMFTDRDEETRKALFKFCPWLFKHTQLTIVTSHESPPLALMNNPYIDPYKVNNEVAIFGAGVVQRLEAPAVCTIDLRSIPMDRHLRIFLFVTFLIPLSSAQICISEAQCPQGTKCMATASGYSMCSKIGAGVQPDYPTPPSFYCNTNKDCAPSQVCSHPPGGPGICQDSKAMACISNNDCSPGETCVLLSNLQTACQITVGGNVPGSGNPIQVGGIGLSCKRDSDCANQERCVDYYGKWQCMATDVNGVNECNTSLDCTAGKICAYSTFTSRNICINPGSIPTIGGNVGSMAGSTLIGNGVYPNFAKYQSEVNKNILLNEDENSTTVIRVSSVDSYVAKTFTISTTTVLPTEEKSENKSHEINVIKTKYAVMREPQVVPKHAVIDPAALPCEFDYQCRMGESCSGVIALVDRNVTVCQYDVAKEDRMCIFHADCLQGQQCTRNKTGTFVCTASIEAALGTVPCAYDYECSGGEKCVNIAEEKKEKVFRCRQPQVKDPRHDQLCRTNAECPYQQVCRRVAGVSLCVDVVASTDPTAMLSIQRKVVKFVQDLLFARL</sequence>
<feature type="signal peptide" evidence="1">
    <location>
        <begin position="1"/>
        <end position="18"/>
    </location>
</feature>
<keyword evidence="1" id="KW-0732">Signal</keyword>
<feature type="chain" id="PRO_5046694637" description="Dickkopf N-terminal cysteine-rich domain-containing protein" evidence="1">
    <location>
        <begin position="19"/>
        <end position="654"/>
    </location>
</feature>
<gene>
    <name evidence="2" type="primary">Necator_chrIII.g9806</name>
    <name evidence="2" type="ORF">RB195_009041</name>
</gene>
<dbReference type="Proteomes" id="UP001303046">
    <property type="component" value="Unassembled WGS sequence"/>
</dbReference>
<proteinExistence type="predicted"/>
<dbReference type="EMBL" id="JAVFWL010000003">
    <property type="protein sequence ID" value="KAK6740951.1"/>
    <property type="molecule type" value="Genomic_DNA"/>
</dbReference>
<dbReference type="PANTHER" id="PTHR33459">
    <property type="entry name" value="DD-GDCA PROTEIN"/>
    <property type="match status" value="1"/>
</dbReference>
<protein>
    <recommendedName>
        <fullName evidence="4">Dickkopf N-terminal cysteine-rich domain-containing protein</fullName>
    </recommendedName>
</protein>
<name>A0ABR1CUW6_NECAM</name>
<evidence type="ECO:0000256" key="1">
    <source>
        <dbReference type="SAM" id="SignalP"/>
    </source>
</evidence>
<dbReference type="PANTHER" id="PTHR33459:SF7">
    <property type="entry name" value="DD-GDCA PROTEIN"/>
    <property type="match status" value="1"/>
</dbReference>
<accession>A0ABR1CUW6</accession>
<comment type="caution">
    <text evidence="2">The sequence shown here is derived from an EMBL/GenBank/DDBJ whole genome shotgun (WGS) entry which is preliminary data.</text>
</comment>
<keyword evidence="3" id="KW-1185">Reference proteome</keyword>
<dbReference type="InterPro" id="IPR052326">
    <property type="entry name" value="Diff-Dev_Assoc_Protein"/>
</dbReference>
<evidence type="ECO:0000313" key="3">
    <source>
        <dbReference type="Proteomes" id="UP001303046"/>
    </source>
</evidence>
<organism evidence="2 3">
    <name type="scientific">Necator americanus</name>
    <name type="common">Human hookworm</name>
    <dbReference type="NCBI Taxonomy" id="51031"/>
    <lineage>
        <taxon>Eukaryota</taxon>
        <taxon>Metazoa</taxon>
        <taxon>Ecdysozoa</taxon>
        <taxon>Nematoda</taxon>
        <taxon>Chromadorea</taxon>
        <taxon>Rhabditida</taxon>
        <taxon>Rhabditina</taxon>
        <taxon>Rhabditomorpha</taxon>
        <taxon>Strongyloidea</taxon>
        <taxon>Ancylostomatidae</taxon>
        <taxon>Bunostominae</taxon>
        <taxon>Necator</taxon>
    </lineage>
</organism>
<evidence type="ECO:0000313" key="2">
    <source>
        <dbReference type="EMBL" id="KAK6740951.1"/>
    </source>
</evidence>
<evidence type="ECO:0008006" key="4">
    <source>
        <dbReference type="Google" id="ProtNLM"/>
    </source>
</evidence>